<evidence type="ECO:0000256" key="9">
    <source>
        <dbReference type="ARBA" id="ARBA00022989"/>
    </source>
</evidence>
<name>N8VL94_9GAMM</name>
<comment type="caution">
    <text evidence="17">The sequence shown here is derived from an EMBL/GenBank/DDBJ whole genome shotgun (WGS) entry which is preliminary data.</text>
</comment>
<dbReference type="PATRIC" id="fig|1217710.3.peg.651"/>
<reference evidence="17 18" key="1">
    <citation type="submission" date="2013-02" db="EMBL/GenBank/DDBJ databases">
        <title>The Genome Sequence of Acinetobacter sp. NIPH 899.</title>
        <authorList>
            <consortium name="The Broad Institute Genome Sequencing Platform"/>
            <consortium name="The Broad Institute Genome Sequencing Center for Infectious Disease"/>
            <person name="Cerqueira G."/>
            <person name="Feldgarden M."/>
            <person name="Courvalin P."/>
            <person name="Perichon B."/>
            <person name="Grillot-Courvalin C."/>
            <person name="Clermont D."/>
            <person name="Rocha E."/>
            <person name="Yoon E.-J."/>
            <person name="Nemec A."/>
            <person name="Walker B."/>
            <person name="Young S.K."/>
            <person name="Zeng Q."/>
            <person name="Gargeya S."/>
            <person name="Fitzgerald M."/>
            <person name="Haas B."/>
            <person name="Abouelleil A."/>
            <person name="Alvarado L."/>
            <person name="Arachchi H.M."/>
            <person name="Berlin A.M."/>
            <person name="Chapman S.B."/>
            <person name="Dewar J."/>
            <person name="Goldberg J."/>
            <person name="Griggs A."/>
            <person name="Gujja S."/>
            <person name="Hansen M."/>
            <person name="Howarth C."/>
            <person name="Imamovic A."/>
            <person name="Larimer J."/>
            <person name="McCowan C."/>
            <person name="Murphy C."/>
            <person name="Neiman D."/>
            <person name="Pearson M."/>
            <person name="Priest M."/>
            <person name="Roberts A."/>
            <person name="Saif S."/>
            <person name="Shea T."/>
            <person name="Sisk P."/>
            <person name="Sykes S."/>
            <person name="Wortman J."/>
            <person name="Nusbaum C."/>
            <person name="Birren B."/>
        </authorList>
    </citation>
    <scope>NUCLEOTIDE SEQUENCE [LARGE SCALE GENOMIC DNA]</scope>
    <source>
        <strain evidence="17 18">NIPH 899</strain>
    </source>
</reference>
<keyword evidence="6" id="KW-0997">Cell inner membrane</keyword>
<keyword evidence="12" id="KW-0342">GTP-binding</keyword>
<sequence length="609" mass="67003">MKIKNIALVGNPNCGKTSLFNTLTGTRQKVANYAGVTVERKEGSFKLPSGDAIRVLDLPGTYSLKPGSLDEEVTRAVCLGELKGEILPDIFICVVDATNLSLHLSLVLEVRALNRPMILVLNMMDEVKKRGISIDKDKLSQLLGIPVVEAVAVKTKGIQDLINQLDQKNLFITPYHSELSHFEQVKQITKQVILNNDSGDKRTAFLDKIFLHPVLGLVILTLTMFVMFQAVFIWATPFIEFIENFVAWLSDFIGPLIQHPLLKSLVVDGVIAGAGSVLAYMPQILILFFFILMLEESGYLPRAAFLLDKLMSKAGLSGRSFIPLLSSFACAIPGIMATRSISSERDRLATIMIAPLMTCSARLPVYALLIAAFIPNQLIYGWLSLQGLVLFGLYMSGIVSALLVSVFLKLVRKDKTESIFIFELPTYRIPDIRNIALGLYDRATIFLKRVGGIIVALSILLWVLVTFPQPPDNATMPAINYSLAGQLGHLIHPIFAPIGFTWEICIALIPAMAAREVVIAALGVIYAMSGDEDTVTQSLLSQISGPDGWGLATGLSLLVWFIFAPHCLATLATIRRETGSWKQPIIMATYLFALAYIFSFITYQVASNF</sequence>
<feature type="transmembrane region" description="Helical" evidence="15">
    <location>
        <begin position="585"/>
        <end position="606"/>
    </location>
</feature>
<organism evidence="17 18">
    <name type="scientific">Acinetobacter variabilis</name>
    <dbReference type="NCBI Taxonomy" id="70346"/>
    <lineage>
        <taxon>Bacteria</taxon>
        <taxon>Pseudomonadati</taxon>
        <taxon>Pseudomonadota</taxon>
        <taxon>Gammaproteobacteria</taxon>
        <taxon>Moraxellales</taxon>
        <taxon>Moraxellaceae</taxon>
        <taxon>Acinetobacter</taxon>
    </lineage>
</organism>
<feature type="transmembrane region" description="Helical" evidence="15">
    <location>
        <begin position="209"/>
        <end position="235"/>
    </location>
</feature>
<evidence type="ECO:0000256" key="12">
    <source>
        <dbReference type="ARBA" id="ARBA00023134"/>
    </source>
</evidence>
<dbReference type="PANTHER" id="PTHR43185:SF1">
    <property type="entry name" value="FE(2+) TRANSPORTER FEOB"/>
    <property type="match status" value="1"/>
</dbReference>
<evidence type="ECO:0000256" key="8">
    <source>
        <dbReference type="ARBA" id="ARBA00022741"/>
    </source>
</evidence>
<keyword evidence="8" id="KW-0547">Nucleotide-binding</keyword>
<keyword evidence="18" id="KW-1185">Reference proteome</keyword>
<dbReference type="GO" id="GO:0005886">
    <property type="term" value="C:plasma membrane"/>
    <property type="evidence" value="ECO:0007669"/>
    <property type="project" value="UniProtKB-SubCell"/>
</dbReference>
<dbReference type="PRINTS" id="PR00326">
    <property type="entry name" value="GTP1OBG"/>
</dbReference>
<feature type="transmembrane region" description="Helical" evidence="15">
    <location>
        <begin position="479"/>
        <end position="500"/>
    </location>
</feature>
<evidence type="ECO:0000256" key="14">
    <source>
        <dbReference type="ARBA" id="ARBA00031200"/>
    </source>
</evidence>
<dbReference type="CDD" id="cd01879">
    <property type="entry name" value="FeoB"/>
    <property type="match status" value="1"/>
</dbReference>
<dbReference type="SUPFAM" id="SSF52540">
    <property type="entry name" value="P-loop containing nucleoside triphosphate hydrolases"/>
    <property type="match status" value="1"/>
</dbReference>
<feature type="transmembrane region" description="Helical" evidence="15">
    <location>
        <begin position="507"/>
        <end position="529"/>
    </location>
</feature>
<evidence type="ECO:0000256" key="1">
    <source>
        <dbReference type="ARBA" id="ARBA00004429"/>
    </source>
</evidence>
<feature type="transmembrane region" description="Helical" evidence="15">
    <location>
        <begin position="549"/>
        <end position="573"/>
    </location>
</feature>
<keyword evidence="4" id="KW-1003">Cell membrane</keyword>
<protein>
    <recommendedName>
        <fullName evidence="2">Fe(2+) transporter FeoB</fullName>
    </recommendedName>
    <alternativeName>
        <fullName evidence="14">Ferrous iron transport protein B</fullName>
    </alternativeName>
</protein>
<dbReference type="InterPro" id="IPR050860">
    <property type="entry name" value="FeoB_GTPase"/>
</dbReference>
<dbReference type="Pfam" id="PF07670">
    <property type="entry name" value="Gate"/>
    <property type="match status" value="2"/>
</dbReference>
<evidence type="ECO:0000256" key="11">
    <source>
        <dbReference type="ARBA" id="ARBA00023065"/>
    </source>
</evidence>
<dbReference type="Pfam" id="PF02421">
    <property type="entry name" value="FeoB_N"/>
    <property type="match status" value="1"/>
</dbReference>
<dbReference type="HOGENOM" id="CLU_013350_3_2_6"/>
<evidence type="ECO:0000256" key="3">
    <source>
        <dbReference type="ARBA" id="ARBA00022448"/>
    </source>
</evidence>
<dbReference type="InterPro" id="IPR005225">
    <property type="entry name" value="Small_GTP-bd"/>
</dbReference>
<evidence type="ECO:0000313" key="18">
    <source>
        <dbReference type="Proteomes" id="UP000013070"/>
    </source>
</evidence>
<dbReference type="Proteomes" id="UP000013070">
    <property type="component" value="Unassembled WGS sequence"/>
</dbReference>
<evidence type="ECO:0000259" key="16">
    <source>
        <dbReference type="PROSITE" id="PS51711"/>
    </source>
</evidence>
<keyword evidence="3" id="KW-0813">Transport</keyword>
<evidence type="ECO:0000256" key="4">
    <source>
        <dbReference type="ARBA" id="ARBA00022475"/>
    </source>
</evidence>
<gene>
    <name evidence="17" type="ORF">F969_00698</name>
</gene>
<comment type="subcellular location">
    <subcellularLocation>
        <location evidence="1">Cell inner membrane</location>
        <topology evidence="1">Multi-pass membrane protein</topology>
    </subcellularLocation>
</comment>
<dbReference type="InterPro" id="IPR011642">
    <property type="entry name" value="Gate_dom"/>
</dbReference>
<dbReference type="Pfam" id="PF07664">
    <property type="entry name" value="FeoB_C"/>
    <property type="match status" value="1"/>
</dbReference>
<dbReference type="RefSeq" id="WP_004781071.1">
    <property type="nucleotide sequence ID" value="NZ_KB849399.1"/>
</dbReference>
<dbReference type="GO" id="GO:0005525">
    <property type="term" value="F:GTP binding"/>
    <property type="evidence" value="ECO:0007669"/>
    <property type="project" value="UniProtKB-KW"/>
</dbReference>
<feature type="transmembrane region" description="Helical" evidence="15">
    <location>
        <begin position="269"/>
        <end position="294"/>
    </location>
</feature>
<dbReference type="InterPro" id="IPR011640">
    <property type="entry name" value="Fe2_transport_prot_B_C"/>
</dbReference>
<evidence type="ECO:0000256" key="5">
    <source>
        <dbReference type="ARBA" id="ARBA00022496"/>
    </source>
</evidence>
<dbReference type="InterPro" id="IPR006073">
    <property type="entry name" value="GTP-bd"/>
</dbReference>
<dbReference type="PROSITE" id="PS51711">
    <property type="entry name" value="G_FEOB"/>
    <property type="match status" value="1"/>
</dbReference>
<keyword evidence="10" id="KW-0408">Iron</keyword>
<evidence type="ECO:0000256" key="2">
    <source>
        <dbReference type="ARBA" id="ARBA00022371"/>
    </source>
</evidence>
<dbReference type="AlphaFoldDB" id="N8VL94"/>
<keyword evidence="7 15" id="KW-0812">Transmembrane</keyword>
<proteinExistence type="predicted"/>
<dbReference type="InterPro" id="IPR030389">
    <property type="entry name" value="G_FEOB_dom"/>
</dbReference>
<feature type="transmembrane region" description="Helical" evidence="15">
    <location>
        <begin position="380"/>
        <end position="408"/>
    </location>
</feature>
<evidence type="ECO:0000256" key="6">
    <source>
        <dbReference type="ARBA" id="ARBA00022519"/>
    </source>
</evidence>
<keyword evidence="11" id="KW-0406">Ion transport</keyword>
<feature type="transmembrane region" description="Helical" evidence="15">
    <location>
        <begin position="348"/>
        <end position="374"/>
    </location>
</feature>
<dbReference type="GO" id="GO:0015093">
    <property type="term" value="F:ferrous iron transmembrane transporter activity"/>
    <property type="evidence" value="ECO:0007669"/>
    <property type="project" value="InterPro"/>
</dbReference>
<dbReference type="eggNOG" id="COG0370">
    <property type="taxonomic scope" value="Bacteria"/>
</dbReference>
<keyword evidence="13 15" id="KW-0472">Membrane</keyword>
<dbReference type="Gene3D" id="3.40.50.300">
    <property type="entry name" value="P-loop containing nucleotide triphosphate hydrolases"/>
    <property type="match status" value="1"/>
</dbReference>
<dbReference type="NCBIfam" id="TIGR00231">
    <property type="entry name" value="small_GTP"/>
    <property type="match status" value="1"/>
</dbReference>
<dbReference type="EMBL" id="APPE01000034">
    <property type="protein sequence ID" value="ENV00301.1"/>
    <property type="molecule type" value="Genomic_DNA"/>
</dbReference>
<dbReference type="FunFam" id="3.40.50.300:FF:000426">
    <property type="entry name" value="Ferrous iron transport protein B"/>
    <property type="match status" value="1"/>
</dbReference>
<keyword evidence="5" id="KW-0410">Iron transport</keyword>
<dbReference type="PANTHER" id="PTHR43185">
    <property type="entry name" value="FERROUS IRON TRANSPORT PROTEIN B"/>
    <property type="match status" value="1"/>
</dbReference>
<evidence type="ECO:0000256" key="7">
    <source>
        <dbReference type="ARBA" id="ARBA00022692"/>
    </source>
</evidence>
<keyword evidence="9 15" id="KW-1133">Transmembrane helix</keyword>
<feature type="transmembrane region" description="Helical" evidence="15">
    <location>
        <begin position="450"/>
        <end position="467"/>
    </location>
</feature>
<evidence type="ECO:0000313" key="17">
    <source>
        <dbReference type="EMBL" id="ENV00301.1"/>
    </source>
</evidence>
<evidence type="ECO:0000256" key="15">
    <source>
        <dbReference type="SAM" id="Phobius"/>
    </source>
</evidence>
<evidence type="ECO:0000256" key="10">
    <source>
        <dbReference type="ARBA" id="ARBA00023004"/>
    </source>
</evidence>
<accession>N8VL94</accession>
<feature type="domain" description="FeoB-type G" evidence="16">
    <location>
        <begin position="3"/>
        <end position="171"/>
    </location>
</feature>
<evidence type="ECO:0000256" key="13">
    <source>
        <dbReference type="ARBA" id="ARBA00023136"/>
    </source>
</evidence>
<dbReference type="InterPro" id="IPR027417">
    <property type="entry name" value="P-loop_NTPase"/>
</dbReference>